<feature type="transmembrane region" description="Helical" evidence="2">
    <location>
        <begin position="32"/>
        <end position="54"/>
    </location>
</feature>
<evidence type="ECO:0000259" key="3">
    <source>
        <dbReference type="Pfam" id="PF06580"/>
    </source>
</evidence>
<keyword evidence="1" id="KW-0175">Coiled coil</keyword>
<dbReference type="InterPro" id="IPR010559">
    <property type="entry name" value="Sig_transdc_His_kin_internal"/>
</dbReference>
<dbReference type="OrthoDB" id="9809908at2"/>
<keyword evidence="2" id="KW-1133">Transmembrane helix</keyword>
<dbReference type="AlphaFoldDB" id="A0A7J5ALY2"/>
<feature type="coiled-coil region" evidence="1">
    <location>
        <begin position="119"/>
        <end position="146"/>
    </location>
</feature>
<dbReference type="Pfam" id="PF06580">
    <property type="entry name" value="His_kinase"/>
    <property type="match status" value="1"/>
</dbReference>
<keyword evidence="5" id="KW-1185">Reference proteome</keyword>
<dbReference type="Proteomes" id="UP000467305">
    <property type="component" value="Unassembled WGS sequence"/>
</dbReference>
<dbReference type="GO" id="GO:0016020">
    <property type="term" value="C:membrane"/>
    <property type="evidence" value="ECO:0007669"/>
    <property type="project" value="InterPro"/>
</dbReference>
<feature type="transmembrane region" description="Helical" evidence="2">
    <location>
        <begin position="104"/>
        <end position="122"/>
    </location>
</feature>
<accession>A0A7J5ALY2</accession>
<gene>
    <name evidence="4" type="ORF">F7018_08070</name>
</gene>
<evidence type="ECO:0000256" key="2">
    <source>
        <dbReference type="SAM" id="Phobius"/>
    </source>
</evidence>
<organism evidence="4 5">
    <name type="scientific">Tenacibaculum aiptasiae</name>
    <dbReference type="NCBI Taxonomy" id="426481"/>
    <lineage>
        <taxon>Bacteria</taxon>
        <taxon>Pseudomonadati</taxon>
        <taxon>Bacteroidota</taxon>
        <taxon>Flavobacteriia</taxon>
        <taxon>Flavobacteriales</taxon>
        <taxon>Flavobacteriaceae</taxon>
        <taxon>Tenacibaculum</taxon>
    </lineage>
</organism>
<reference evidence="4 5" key="1">
    <citation type="submission" date="2019-09" db="EMBL/GenBank/DDBJ databases">
        <authorList>
            <person name="Cao W.R."/>
        </authorList>
    </citation>
    <scope>NUCLEOTIDE SEQUENCE [LARGE SCALE GENOMIC DNA]</scope>
    <source>
        <strain evidence="5">a4</strain>
    </source>
</reference>
<evidence type="ECO:0000313" key="5">
    <source>
        <dbReference type="Proteomes" id="UP000467305"/>
    </source>
</evidence>
<keyword evidence="2" id="KW-0472">Membrane</keyword>
<dbReference type="InterPro" id="IPR050640">
    <property type="entry name" value="Bact_2-comp_sensor_kinase"/>
</dbReference>
<evidence type="ECO:0000256" key="1">
    <source>
        <dbReference type="SAM" id="Coils"/>
    </source>
</evidence>
<proteinExistence type="predicted"/>
<feature type="transmembrane region" description="Helical" evidence="2">
    <location>
        <begin position="63"/>
        <end position="84"/>
    </location>
</feature>
<feature type="domain" description="Signal transduction histidine kinase internal region" evidence="3">
    <location>
        <begin position="139"/>
        <end position="212"/>
    </location>
</feature>
<name>A0A7J5ALY2_9FLAO</name>
<sequence>MRFFTKNMLAWAGYSLLLYLLFSFIIETENPLKHTAIFFTIQLAAFCMNTKLLFPFLLDVKEYVLFILSNLVLIILAAFINTLLEEGAEEVFGGGYDIFETLMAHSVPAFIGVFVALILHNYHQELKREEKEKKRILAEKNFLIQQINPHFLFNTLNNIYSLTIDNNPKGPEAILQLSKMLDYSLYGNKDEYVSLRSEVTYITNFIDLFKLKDDRIHRITFIHDQVDERSSIAPMLLLPFVENAFKHGNIEDVDKGYVHIEVSSNESEINFSCVSSFVEGKTVDKVGGIGIKNVTRRLMLLYPQKHSLQITNENQVYKVSLKIQTDGI</sequence>
<protein>
    <recommendedName>
        <fullName evidence="3">Signal transduction histidine kinase internal region domain-containing protein</fullName>
    </recommendedName>
</protein>
<feature type="transmembrane region" description="Helical" evidence="2">
    <location>
        <begin position="7"/>
        <end position="26"/>
    </location>
</feature>
<dbReference type="EMBL" id="WAAU01000012">
    <property type="protein sequence ID" value="KAB1158566.1"/>
    <property type="molecule type" value="Genomic_DNA"/>
</dbReference>
<keyword evidence="2" id="KW-0812">Transmembrane</keyword>
<evidence type="ECO:0000313" key="4">
    <source>
        <dbReference type="EMBL" id="KAB1158566.1"/>
    </source>
</evidence>
<dbReference type="GO" id="GO:0000155">
    <property type="term" value="F:phosphorelay sensor kinase activity"/>
    <property type="evidence" value="ECO:0007669"/>
    <property type="project" value="InterPro"/>
</dbReference>
<comment type="caution">
    <text evidence="4">The sequence shown here is derived from an EMBL/GenBank/DDBJ whole genome shotgun (WGS) entry which is preliminary data.</text>
</comment>
<dbReference type="PANTHER" id="PTHR34220:SF7">
    <property type="entry name" value="SENSOR HISTIDINE KINASE YPDA"/>
    <property type="match status" value="1"/>
</dbReference>
<dbReference type="PANTHER" id="PTHR34220">
    <property type="entry name" value="SENSOR HISTIDINE KINASE YPDA"/>
    <property type="match status" value="1"/>
</dbReference>
<dbReference type="RefSeq" id="WP_150899535.1">
    <property type="nucleotide sequence ID" value="NZ_WAAU01000012.1"/>
</dbReference>